<feature type="non-terminal residue" evidence="1">
    <location>
        <position position="34"/>
    </location>
</feature>
<accession>A0A383ETN9</accession>
<dbReference type="AlphaFoldDB" id="A0A383ETN9"/>
<organism evidence="1">
    <name type="scientific">marine metagenome</name>
    <dbReference type="NCBI Taxonomy" id="408172"/>
    <lineage>
        <taxon>unclassified sequences</taxon>
        <taxon>metagenomes</taxon>
        <taxon>ecological metagenomes</taxon>
    </lineage>
</organism>
<protein>
    <submittedName>
        <fullName evidence="1">Uncharacterized protein</fullName>
    </submittedName>
</protein>
<sequence length="34" mass="3999">MLKNKKRVVSTLFLFLLIINGCDFKSPEEWEMPA</sequence>
<name>A0A383ETN9_9ZZZZ</name>
<dbReference type="EMBL" id="UINC01228768">
    <property type="protein sequence ID" value="SVE60217.1"/>
    <property type="molecule type" value="Genomic_DNA"/>
</dbReference>
<reference evidence="1" key="1">
    <citation type="submission" date="2018-05" db="EMBL/GenBank/DDBJ databases">
        <authorList>
            <person name="Lanie J.A."/>
            <person name="Ng W.-L."/>
            <person name="Kazmierczak K.M."/>
            <person name="Andrzejewski T.M."/>
            <person name="Davidsen T.M."/>
            <person name="Wayne K.J."/>
            <person name="Tettelin H."/>
            <person name="Glass J.I."/>
            <person name="Rusch D."/>
            <person name="Podicherti R."/>
            <person name="Tsui H.-C.T."/>
            <person name="Winkler M.E."/>
        </authorList>
    </citation>
    <scope>NUCLEOTIDE SEQUENCE</scope>
</reference>
<proteinExistence type="predicted"/>
<evidence type="ECO:0000313" key="1">
    <source>
        <dbReference type="EMBL" id="SVE60217.1"/>
    </source>
</evidence>
<gene>
    <name evidence="1" type="ORF">METZ01_LOCUS513071</name>
</gene>